<gene>
    <name evidence="3" type="ORF">AOB60_20640</name>
</gene>
<reference evidence="4" key="1">
    <citation type="submission" date="2015-09" db="EMBL/GenBank/DDBJ databases">
        <authorList>
            <person name="Graham D.E."/>
            <person name="Mahan K.M."/>
            <person name="Klingeman D.M."/>
            <person name="Fida T."/>
            <person name="Giannone R.J."/>
            <person name="Hettich R.L."/>
            <person name="Parry R.J."/>
            <person name="Spain J.C."/>
        </authorList>
    </citation>
    <scope>NUCLEOTIDE SEQUENCE [LARGE SCALE GENOMIC DNA]</scope>
    <source>
        <strain evidence="4">JCM 4701</strain>
    </source>
</reference>
<feature type="compositionally biased region" description="Basic residues" evidence="1">
    <location>
        <begin position="35"/>
        <end position="50"/>
    </location>
</feature>
<feature type="transmembrane region" description="Helical" evidence="2">
    <location>
        <begin position="6"/>
        <end position="28"/>
    </location>
</feature>
<keyword evidence="2" id="KW-0812">Transmembrane</keyword>
<organism evidence="3 4">
    <name type="scientific">Streptomyces noursei</name>
    <name type="common">Streptomyces albulus</name>
    <dbReference type="NCBI Taxonomy" id="1971"/>
    <lineage>
        <taxon>Bacteria</taxon>
        <taxon>Bacillati</taxon>
        <taxon>Actinomycetota</taxon>
        <taxon>Actinomycetes</taxon>
        <taxon>Kitasatosporales</taxon>
        <taxon>Streptomycetaceae</taxon>
        <taxon>Streptomyces</taxon>
    </lineage>
</organism>
<accession>A0A2N8PP51</accession>
<keyword evidence="2" id="KW-1133">Transmembrane helix</keyword>
<keyword evidence="2" id="KW-0472">Membrane</keyword>
<keyword evidence="4" id="KW-1185">Reference proteome</keyword>
<proteinExistence type="predicted"/>
<evidence type="ECO:0000313" key="3">
    <source>
        <dbReference type="EMBL" id="PNE42799.1"/>
    </source>
</evidence>
<dbReference type="AlphaFoldDB" id="A0A2N8PP51"/>
<dbReference type="EMBL" id="LJSN01000002">
    <property type="protein sequence ID" value="PNE42799.1"/>
    <property type="molecule type" value="Genomic_DNA"/>
</dbReference>
<comment type="caution">
    <text evidence="3">The sequence shown here is derived from an EMBL/GenBank/DDBJ whole genome shotgun (WGS) entry which is preliminary data.</text>
</comment>
<sequence>MLPSVSILQQIGLGVLLVIVVLWAVGLIRLTRRGHHGTTTPFRRRPQRTRIRLDAVPRQTGPGGPASENVDLTPAERQAFDDLVRQLSSRS</sequence>
<evidence type="ECO:0000256" key="2">
    <source>
        <dbReference type="SAM" id="Phobius"/>
    </source>
</evidence>
<evidence type="ECO:0000256" key="1">
    <source>
        <dbReference type="SAM" id="MobiDB-lite"/>
    </source>
</evidence>
<name>A0A2N8PP51_STRNR</name>
<dbReference type="Proteomes" id="UP000236047">
    <property type="component" value="Unassembled WGS sequence"/>
</dbReference>
<evidence type="ECO:0000313" key="4">
    <source>
        <dbReference type="Proteomes" id="UP000236047"/>
    </source>
</evidence>
<protein>
    <submittedName>
        <fullName evidence="3">Uncharacterized protein</fullName>
    </submittedName>
</protein>
<feature type="region of interest" description="Disordered" evidence="1">
    <location>
        <begin position="35"/>
        <end position="72"/>
    </location>
</feature>
<dbReference type="RefSeq" id="WP_073442893.1">
    <property type="nucleotide sequence ID" value="NZ_LJSN01000002.1"/>
</dbReference>